<dbReference type="SUPFAM" id="SSF69572">
    <property type="entry name" value="Activating enzymes of the ubiquitin-like proteins"/>
    <property type="match status" value="1"/>
</dbReference>
<proteinExistence type="predicted"/>
<dbReference type="AlphaFoldDB" id="A0A2X1BFV0"/>
<evidence type="ECO:0000313" key="3">
    <source>
        <dbReference type="Proteomes" id="UP000251431"/>
    </source>
</evidence>
<accession>A0A2X1BFV0</accession>
<protein>
    <submittedName>
        <fullName evidence="2">ThiF family protein</fullName>
    </submittedName>
</protein>
<gene>
    <name evidence="2" type="ORF">NCTC7582_05155</name>
</gene>
<dbReference type="RefSeq" id="WP_112118867.1">
    <property type="nucleotide sequence ID" value="NZ_UAQE01000006.1"/>
</dbReference>
<dbReference type="Proteomes" id="UP000251431">
    <property type="component" value="Unassembled WGS sequence"/>
</dbReference>
<dbReference type="InterPro" id="IPR035985">
    <property type="entry name" value="Ubiquitin-activating_enz"/>
</dbReference>
<dbReference type="EMBL" id="UAQE01000006">
    <property type="protein sequence ID" value="SPU40611.1"/>
    <property type="molecule type" value="Genomic_DNA"/>
</dbReference>
<dbReference type="Gene3D" id="3.40.50.720">
    <property type="entry name" value="NAD(P)-binding Rossmann-like Domain"/>
    <property type="match status" value="1"/>
</dbReference>
<reference evidence="2 3" key="1">
    <citation type="submission" date="2018-06" db="EMBL/GenBank/DDBJ databases">
        <authorList>
            <consortium name="Pathogen Informatics"/>
            <person name="Doyle S."/>
        </authorList>
    </citation>
    <scope>NUCLEOTIDE SEQUENCE [LARGE SCALE GENOMIC DNA]</scope>
    <source>
        <strain evidence="2 3">NCTC7582</strain>
    </source>
</reference>
<name>A0A2X1BFV0_9BACI</name>
<dbReference type="Pfam" id="PF00899">
    <property type="entry name" value="ThiF"/>
    <property type="match status" value="1"/>
</dbReference>
<evidence type="ECO:0000259" key="1">
    <source>
        <dbReference type="Pfam" id="PF00899"/>
    </source>
</evidence>
<evidence type="ECO:0000313" key="2">
    <source>
        <dbReference type="EMBL" id="SPU40611.1"/>
    </source>
</evidence>
<sequence length="295" mass="33827">MKNNETTIINLLKSNQYGRTYTQAFFYIVQLGTGGVGSEVTRQLSQMLAASKSPHTYILADPDTIDKKNLRNQIFLEEEVGLKKAEVLAERYSSVYNLNMYSFTEKYIESHQELRTLYSSEYIVNSDYTGDLQFVPILIGAVDNAFTRIVMNDFFNTIQDIVYIDAGNESIIVPKDWRERPKQLWTDEELAEYNNSGWTGQVVCGVKFKGQYQPPFAEVYPDVFDETTNESIRPSEISCVDLAASDPQRTIVNKYSSLAVCTFLSEIIENYTISNHETRFHAKRGYMRSLDYISN</sequence>
<dbReference type="InterPro" id="IPR000594">
    <property type="entry name" value="ThiF_NAD_FAD-bd"/>
</dbReference>
<feature type="domain" description="THIF-type NAD/FAD binding fold" evidence="1">
    <location>
        <begin position="29"/>
        <end position="155"/>
    </location>
</feature>
<dbReference type="GO" id="GO:0008641">
    <property type="term" value="F:ubiquitin-like modifier activating enzyme activity"/>
    <property type="evidence" value="ECO:0007669"/>
    <property type="project" value="InterPro"/>
</dbReference>
<organism evidence="2 3">
    <name type="scientific">Lysinibacillus capsici</name>
    <dbReference type="NCBI Taxonomy" id="2115968"/>
    <lineage>
        <taxon>Bacteria</taxon>
        <taxon>Bacillati</taxon>
        <taxon>Bacillota</taxon>
        <taxon>Bacilli</taxon>
        <taxon>Bacillales</taxon>
        <taxon>Bacillaceae</taxon>
        <taxon>Lysinibacillus</taxon>
    </lineage>
</organism>